<organism evidence="11 12">
    <name type="scientific">Stieleria varia</name>
    <dbReference type="NCBI Taxonomy" id="2528005"/>
    <lineage>
        <taxon>Bacteria</taxon>
        <taxon>Pseudomonadati</taxon>
        <taxon>Planctomycetota</taxon>
        <taxon>Planctomycetia</taxon>
        <taxon>Pirellulales</taxon>
        <taxon>Pirellulaceae</taxon>
        <taxon>Stieleria</taxon>
    </lineage>
</organism>
<dbReference type="NCBIfam" id="TIGR01048">
    <property type="entry name" value="lysA"/>
    <property type="match status" value="1"/>
</dbReference>
<dbReference type="InterPro" id="IPR022644">
    <property type="entry name" value="De-COase2_N"/>
</dbReference>
<comment type="pathway">
    <text evidence="5 8">Amino-acid biosynthesis; L-lysine biosynthesis via DAP pathway; L-lysine from DL-2,6-diaminopimelate: step 1/1.</text>
</comment>
<dbReference type="PANTHER" id="PTHR43727:SF2">
    <property type="entry name" value="GROUP IV DECARBOXYLASE"/>
    <property type="match status" value="1"/>
</dbReference>
<keyword evidence="5" id="KW-0028">Amino-acid biosynthesis</keyword>
<dbReference type="GO" id="GO:0030170">
    <property type="term" value="F:pyridoxal phosphate binding"/>
    <property type="evidence" value="ECO:0007669"/>
    <property type="project" value="UniProtKB-UniRule"/>
</dbReference>
<dbReference type="InterPro" id="IPR002986">
    <property type="entry name" value="DAP_deCOOHase_LysA"/>
</dbReference>
<dbReference type="AlphaFoldDB" id="A0A5C6B7C5"/>
<feature type="binding site" evidence="5">
    <location>
        <position position="275"/>
    </location>
    <ligand>
        <name>substrate</name>
    </ligand>
</feature>
<dbReference type="CDD" id="cd06828">
    <property type="entry name" value="PLPDE_III_DapDC"/>
    <property type="match status" value="1"/>
</dbReference>
<dbReference type="EMBL" id="SJPN01000001">
    <property type="protein sequence ID" value="TWU07697.1"/>
    <property type="molecule type" value="Genomic_DNA"/>
</dbReference>
<comment type="caution">
    <text evidence="11">The sequence shown here is derived from an EMBL/GenBank/DDBJ whole genome shotgun (WGS) entry which is preliminary data.</text>
</comment>
<feature type="active site" description="Proton donor" evidence="7">
    <location>
        <position position="345"/>
    </location>
</feature>
<dbReference type="SUPFAM" id="SSF50621">
    <property type="entry name" value="Alanine racemase C-terminal domain-like"/>
    <property type="match status" value="1"/>
</dbReference>
<feature type="binding site" evidence="5">
    <location>
        <position position="311"/>
    </location>
    <ligand>
        <name>substrate</name>
    </ligand>
</feature>
<feature type="binding site" evidence="5">
    <location>
        <position position="315"/>
    </location>
    <ligand>
        <name>substrate</name>
    </ligand>
</feature>
<evidence type="ECO:0000256" key="4">
    <source>
        <dbReference type="ARBA" id="ARBA00023239"/>
    </source>
</evidence>
<keyword evidence="4 5" id="KW-0456">Lyase</keyword>
<protein>
    <recommendedName>
        <fullName evidence="5 6">Diaminopimelate decarboxylase</fullName>
        <shortName evidence="5">DAP decarboxylase</shortName>
        <shortName evidence="5">DAPDC</shortName>
        <ecNumber evidence="5 6">4.1.1.20</ecNumber>
    </recommendedName>
</protein>
<sequence length="425" mass="46222">MTTLSVPDFATHRNDIAGHPIKDLASKFGTPLYVYDIAVIQQRIADLAAFDVIRYAQKACSNIAILDRMRRKGVVVDAVSVGEIQRAIAAGYTPGGDSHEIVYTADIFDRAALDLVVEHGIAVNCGSPDMISQLGERRPGADVTLRINPGFGHGHSQKTNTGGQQSKHGIWHSQIDECLRRADQHGVTVTGLHMHIGSGTDLEHLSQVCEAMERVAGEVGRTIRSISAGGGLPVPYKSDETYVDLAKYFELWDATRNRLSEKFGHRVQLEIEPGRYLSAESGSLIAEVRSVKKVGDNLFVLLDAGFNDLARPVMYGAYHPISVCAAEGDAADREHVDAIIGGPLCESGDIFTQREGGFVDSRSLPICRVGDFVVIENAGAYGFVMASNYNSKCRPAEVMLEGGEAKLIRQRETFQDLIRGETIPE</sequence>
<feature type="modified residue" description="N6-(pyridoxal phosphate)lysine" evidence="5 7">
    <location>
        <position position="58"/>
    </location>
</feature>
<evidence type="ECO:0000259" key="9">
    <source>
        <dbReference type="Pfam" id="PF00278"/>
    </source>
</evidence>
<keyword evidence="5 8" id="KW-0457">Lysine biosynthesis</keyword>
<dbReference type="UniPathway" id="UPA00034">
    <property type="reaction ID" value="UER00027"/>
</dbReference>
<evidence type="ECO:0000256" key="6">
    <source>
        <dbReference type="NCBIfam" id="TIGR01048"/>
    </source>
</evidence>
<keyword evidence="3 5" id="KW-0663">Pyridoxal phosphate</keyword>
<keyword evidence="12" id="KW-1185">Reference proteome</keyword>
<dbReference type="Gene3D" id="3.20.20.10">
    <property type="entry name" value="Alanine racemase"/>
    <property type="match status" value="1"/>
</dbReference>
<dbReference type="GO" id="GO:0009089">
    <property type="term" value="P:lysine biosynthetic process via diaminopimelate"/>
    <property type="evidence" value="ECO:0007669"/>
    <property type="project" value="UniProtKB-UniRule"/>
</dbReference>
<dbReference type="InterPro" id="IPR029066">
    <property type="entry name" value="PLP-binding_barrel"/>
</dbReference>
<dbReference type="InterPro" id="IPR022653">
    <property type="entry name" value="De-COase2_pyr-phos_BS"/>
</dbReference>
<dbReference type="InterPro" id="IPR022657">
    <property type="entry name" value="De-COase2_CS"/>
</dbReference>
<feature type="binding site" evidence="5">
    <location>
        <position position="381"/>
    </location>
    <ligand>
        <name>pyridoxal 5'-phosphate</name>
        <dbReference type="ChEBI" id="CHEBI:597326"/>
    </ligand>
</feature>
<reference evidence="11 12" key="1">
    <citation type="submission" date="2019-02" db="EMBL/GenBank/DDBJ databases">
        <title>Deep-cultivation of Planctomycetes and their phenomic and genomic characterization uncovers novel biology.</title>
        <authorList>
            <person name="Wiegand S."/>
            <person name="Jogler M."/>
            <person name="Boedeker C."/>
            <person name="Pinto D."/>
            <person name="Vollmers J."/>
            <person name="Rivas-Marin E."/>
            <person name="Kohn T."/>
            <person name="Peeters S.H."/>
            <person name="Heuer A."/>
            <person name="Rast P."/>
            <person name="Oberbeckmann S."/>
            <person name="Bunk B."/>
            <person name="Jeske O."/>
            <person name="Meyerdierks A."/>
            <person name="Storesund J.E."/>
            <person name="Kallscheuer N."/>
            <person name="Luecker S."/>
            <person name="Lage O.M."/>
            <person name="Pohl T."/>
            <person name="Merkel B.J."/>
            <person name="Hornburger P."/>
            <person name="Mueller R.-W."/>
            <person name="Bruemmer F."/>
            <person name="Labrenz M."/>
            <person name="Spormann A.M."/>
            <person name="Op Den Camp H."/>
            <person name="Overmann J."/>
            <person name="Amann R."/>
            <person name="Jetten M.S.M."/>
            <person name="Mascher T."/>
            <person name="Medema M.H."/>
            <person name="Devos D.P."/>
            <person name="Kaster A.-K."/>
            <person name="Ovreas L."/>
            <person name="Rohde M."/>
            <person name="Galperin M.Y."/>
            <person name="Jogler C."/>
        </authorList>
    </citation>
    <scope>NUCLEOTIDE SEQUENCE [LARGE SCALE GENOMIC DNA]</scope>
    <source>
        <strain evidence="11 12">Pla52n</strain>
    </source>
</reference>
<dbReference type="RefSeq" id="WP_146517883.1">
    <property type="nucleotide sequence ID" value="NZ_CP151726.1"/>
</dbReference>
<comment type="function">
    <text evidence="5">Specifically catalyzes the decarboxylation of meso-diaminopimelate (meso-DAP) to L-lysine.</text>
</comment>
<dbReference type="EC" id="4.1.1.20" evidence="5 6"/>
<feature type="domain" description="Orn/DAP/Arg decarboxylase 2 N-terminal" evidence="10">
    <location>
        <begin position="52"/>
        <end position="279"/>
    </location>
</feature>
<evidence type="ECO:0000256" key="3">
    <source>
        <dbReference type="ARBA" id="ARBA00022898"/>
    </source>
</evidence>
<dbReference type="PRINTS" id="PR01181">
    <property type="entry name" value="DAPDCRBXLASE"/>
</dbReference>
<evidence type="ECO:0000256" key="5">
    <source>
        <dbReference type="HAMAP-Rule" id="MF_02120"/>
    </source>
</evidence>
<keyword evidence="2 5" id="KW-0210">Decarboxylase</keyword>
<comment type="cofactor">
    <cofactor evidence="1 5 7 8">
        <name>pyridoxal 5'-phosphate</name>
        <dbReference type="ChEBI" id="CHEBI:597326"/>
    </cofactor>
</comment>
<dbReference type="Pfam" id="PF00278">
    <property type="entry name" value="Orn_DAP_Arg_deC"/>
    <property type="match status" value="1"/>
</dbReference>
<dbReference type="PROSITE" id="PS00879">
    <property type="entry name" value="ODR_DC_2_2"/>
    <property type="match status" value="1"/>
</dbReference>
<feature type="binding site" evidence="5">
    <location>
        <position position="231"/>
    </location>
    <ligand>
        <name>pyridoxal 5'-phosphate</name>
        <dbReference type="ChEBI" id="CHEBI:597326"/>
    </ligand>
</feature>
<feature type="binding site" evidence="5">
    <location>
        <begin position="272"/>
        <end position="275"/>
    </location>
    <ligand>
        <name>pyridoxal 5'-phosphate</name>
        <dbReference type="ChEBI" id="CHEBI:597326"/>
    </ligand>
</feature>
<dbReference type="HAMAP" id="MF_02120">
    <property type="entry name" value="LysA"/>
    <property type="match status" value="1"/>
</dbReference>
<comment type="similarity">
    <text evidence="5">Belongs to the Orn/Lys/Arg decarboxylase class-II family. LysA subfamily.</text>
</comment>
<dbReference type="OrthoDB" id="9802241at2"/>
<dbReference type="PRINTS" id="PR01179">
    <property type="entry name" value="ODADCRBXLASE"/>
</dbReference>
<feature type="binding site" evidence="5">
    <location>
        <position position="381"/>
    </location>
    <ligand>
        <name>substrate</name>
    </ligand>
</feature>
<dbReference type="PANTHER" id="PTHR43727">
    <property type="entry name" value="DIAMINOPIMELATE DECARBOXYLASE"/>
    <property type="match status" value="1"/>
</dbReference>
<dbReference type="Gene3D" id="2.40.37.10">
    <property type="entry name" value="Lyase, Ornithine Decarboxylase, Chain A, domain 1"/>
    <property type="match status" value="1"/>
</dbReference>
<gene>
    <name evidence="11" type="primary">lysA_1</name>
    <name evidence="5" type="synonym">lysA</name>
    <name evidence="11" type="ORF">Pla52n_02700</name>
</gene>
<dbReference type="GO" id="GO:0008836">
    <property type="term" value="F:diaminopimelate decarboxylase activity"/>
    <property type="evidence" value="ECO:0007669"/>
    <property type="project" value="UniProtKB-UniRule"/>
</dbReference>
<comment type="subunit">
    <text evidence="5">Homodimer.</text>
</comment>
<evidence type="ECO:0000313" key="11">
    <source>
        <dbReference type="EMBL" id="TWU07697.1"/>
    </source>
</evidence>
<dbReference type="Proteomes" id="UP000320176">
    <property type="component" value="Unassembled WGS sequence"/>
</dbReference>
<dbReference type="InterPro" id="IPR009006">
    <property type="entry name" value="Ala_racemase/Decarboxylase_C"/>
</dbReference>
<comment type="catalytic activity">
    <reaction evidence="5 8">
        <text>meso-2,6-diaminopimelate + H(+) = L-lysine + CO2</text>
        <dbReference type="Rhea" id="RHEA:15101"/>
        <dbReference type="ChEBI" id="CHEBI:15378"/>
        <dbReference type="ChEBI" id="CHEBI:16526"/>
        <dbReference type="ChEBI" id="CHEBI:32551"/>
        <dbReference type="ChEBI" id="CHEBI:57791"/>
        <dbReference type="EC" id="4.1.1.20"/>
    </reaction>
</comment>
<dbReference type="InterPro" id="IPR000183">
    <property type="entry name" value="Orn/DAP/Arg_de-COase"/>
</dbReference>
<dbReference type="SUPFAM" id="SSF51419">
    <property type="entry name" value="PLP-binding barrel"/>
    <property type="match status" value="1"/>
</dbReference>
<evidence type="ECO:0000256" key="2">
    <source>
        <dbReference type="ARBA" id="ARBA00022793"/>
    </source>
</evidence>
<evidence type="ECO:0000313" key="12">
    <source>
        <dbReference type="Proteomes" id="UP000320176"/>
    </source>
</evidence>
<evidence type="ECO:0000256" key="7">
    <source>
        <dbReference type="PIRSR" id="PIRSR600183-50"/>
    </source>
</evidence>
<accession>A0A5C6B7C5</accession>
<dbReference type="PROSITE" id="PS00878">
    <property type="entry name" value="ODR_DC_2_1"/>
    <property type="match status" value="1"/>
</dbReference>
<feature type="domain" description="Orn/DAP/Arg decarboxylase 2 C-terminal" evidence="9">
    <location>
        <begin position="33"/>
        <end position="379"/>
    </location>
</feature>
<proteinExistence type="inferred from homology"/>
<dbReference type="InterPro" id="IPR022643">
    <property type="entry name" value="De-COase2_C"/>
</dbReference>
<evidence type="ECO:0000256" key="8">
    <source>
        <dbReference type="RuleBase" id="RU003738"/>
    </source>
</evidence>
<evidence type="ECO:0000256" key="1">
    <source>
        <dbReference type="ARBA" id="ARBA00001933"/>
    </source>
</evidence>
<name>A0A5C6B7C5_9BACT</name>
<dbReference type="Pfam" id="PF02784">
    <property type="entry name" value="Orn_Arg_deC_N"/>
    <property type="match status" value="1"/>
</dbReference>
<feature type="binding site" evidence="5">
    <location>
        <position position="346"/>
    </location>
    <ligand>
        <name>substrate</name>
    </ligand>
</feature>
<evidence type="ECO:0000259" key="10">
    <source>
        <dbReference type="Pfam" id="PF02784"/>
    </source>
</evidence>